<keyword evidence="5" id="KW-0456">Lyase</keyword>
<name>L1K2V9_GUITC</name>
<evidence type="ECO:0000256" key="1">
    <source>
        <dbReference type="ARBA" id="ARBA00005031"/>
    </source>
</evidence>
<sequence>MPLPNPFWVQRYLKEHSIDSLLATAVNQAVAARSKDPAASLACFFSRLSKRNGEILSLRASRVMDQQLQQAIKLTIEIFYNNETRKIATVVGEMTFVKSKEGEENQNEDEATSPEEQCSKIVDRINQEISQGLSGCNICNTRECDNQISHIGQAPKSFLSFSIAKSSSYLLDKQLFEIIANSVKKLEQEGAKALGGGFLLEEKNQDEKEGKGEEGEEGREGEQSNEDAEDGKKPEITIKLPVPFFPAIAGRSSFKESKVMTVGSWPLPKGLWQLPFNSFWLIGKHDRPMRENITKMIAVYKALGSVILSKSVQVRPEKRKYHERAILKQKGLRILGQSRAEQSRAEQSRSEPVYDLQEGEAAAFKPDDAGFYRTSAASLEEVMQLLQECSSQAGVELGGDVGVAVNLGANNYFVANTGENGTYTYKPEEEAVEADNWAPWIEQLLSKYPFVDCIEDACASSDYETWRKVREVVENLSSRQVMLLGEELFQDDPDLFRSGVAEGWAMGAVMSPEKLGTLTDLLDYGTIFTLLKPRAQRVVLTSRKGAHAGEIDADVAVGMGCWGLRCCEPSHRSVEQLNRLIEIDEYLRDELRANSKEVALVTWEQVREEEERLVVEFAERAEASARGP</sequence>
<evidence type="ECO:0000256" key="4">
    <source>
        <dbReference type="ARBA" id="ARBA00023152"/>
    </source>
</evidence>
<dbReference type="Proteomes" id="UP000011087">
    <property type="component" value="Unassembled WGS sequence"/>
</dbReference>
<dbReference type="Pfam" id="PF00113">
    <property type="entry name" value="Enolase_C"/>
    <property type="match status" value="1"/>
</dbReference>
<keyword evidence="10" id="KW-1185">Reference proteome</keyword>
<dbReference type="InterPro" id="IPR000941">
    <property type="entry name" value="Enolase"/>
</dbReference>
<dbReference type="HOGENOM" id="CLU_435787_0_0_1"/>
<organism evidence="8">
    <name type="scientific">Guillardia theta (strain CCMP2712)</name>
    <name type="common">Cryptophyte</name>
    <dbReference type="NCBI Taxonomy" id="905079"/>
    <lineage>
        <taxon>Eukaryota</taxon>
        <taxon>Cryptophyceae</taxon>
        <taxon>Pyrenomonadales</taxon>
        <taxon>Geminigeraceae</taxon>
        <taxon>Guillardia</taxon>
    </lineage>
</organism>
<keyword evidence="4" id="KW-0324">Glycolysis</keyword>
<dbReference type="Gene3D" id="3.20.20.120">
    <property type="entry name" value="Enolase-like C-terminal domain"/>
    <property type="match status" value="1"/>
</dbReference>
<evidence type="ECO:0000313" key="9">
    <source>
        <dbReference type="EnsemblProtists" id="EKX54708"/>
    </source>
</evidence>
<comment type="similarity">
    <text evidence="2">Belongs to the enolase family.</text>
</comment>
<dbReference type="RefSeq" id="XP_005841688.1">
    <property type="nucleotide sequence ID" value="XM_005841631.1"/>
</dbReference>
<dbReference type="SUPFAM" id="SSF51604">
    <property type="entry name" value="Enolase C-terminal domain-like"/>
    <property type="match status" value="1"/>
</dbReference>
<dbReference type="PANTHER" id="PTHR11902:SF1">
    <property type="entry name" value="ENOLASE"/>
    <property type="match status" value="1"/>
</dbReference>
<proteinExistence type="inferred from homology"/>
<comment type="pathway">
    <text evidence="1">Carbohydrate degradation; glycolysis; pyruvate from D-glyceraldehyde 3-phosphate: step 4/5.</text>
</comment>
<dbReference type="GO" id="GO:0000287">
    <property type="term" value="F:magnesium ion binding"/>
    <property type="evidence" value="ECO:0007669"/>
    <property type="project" value="InterPro"/>
</dbReference>
<dbReference type="PaxDb" id="55529-EKX54708"/>
<feature type="compositionally biased region" description="Basic and acidic residues" evidence="6">
    <location>
        <begin position="200"/>
        <end position="222"/>
    </location>
</feature>
<dbReference type="GeneID" id="17311669"/>
<feature type="region of interest" description="Disordered" evidence="6">
    <location>
        <begin position="197"/>
        <end position="233"/>
    </location>
</feature>
<evidence type="ECO:0000313" key="8">
    <source>
        <dbReference type="EMBL" id="EKX54708.1"/>
    </source>
</evidence>
<feature type="domain" description="Enolase C-terminal TIM barrel" evidence="7">
    <location>
        <begin position="271"/>
        <end position="594"/>
    </location>
</feature>
<protein>
    <recommendedName>
        <fullName evidence="3">phosphopyruvate hydratase</fullName>
        <ecNumber evidence="3">4.2.1.11</ecNumber>
    </recommendedName>
</protein>
<dbReference type="EnsemblProtists" id="EKX54708">
    <property type="protein sequence ID" value="EKX54708"/>
    <property type="gene ID" value="GUITHDRAFT_160502"/>
</dbReference>
<dbReference type="InterPro" id="IPR020810">
    <property type="entry name" value="Enolase_C"/>
</dbReference>
<gene>
    <name evidence="8" type="ORF">GUITHDRAFT_160502</name>
</gene>
<dbReference type="InterPro" id="IPR036849">
    <property type="entry name" value="Enolase-like_C_sf"/>
</dbReference>
<dbReference type="EC" id="4.2.1.11" evidence="3"/>
<dbReference type="PANTHER" id="PTHR11902">
    <property type="entry name" value="ENOLASE"/>
    <property type="match status" value="1"/>
</dbReference>
<accession>L1K2V9</accession>
<dbReference type="GO" id="GO:0000015">
    <property type="term" value="C:phosphopyruvate hydratase complex"/>
    <property type="evidence" value="ECO:0007669"/>
    <property type="project" value="InterPro"/>
</dbReference>
<evidence type="ECO:0000313" key="10">
    <source>
        <dbReference type="Proteomes" id="UP000011087"/>
    </source>
</evidence>
<evidence type="ECO:0000256" key="5">
    <source>
        <dbReference type="ARBA" id="ARBA00023239"/>
    </source>
</evidence>
<reference evidence="10" key="2">
    <citation type="submission" date="2012-11" db="EMBL/GenBank/DDBJ databases">
        <authorList>
            <person name="Kuo A."/>
            <person name="Curtis B.A."/>
            <person name="Tanifuji G."/>
            <person name="Burki F."/>
            <person name="Gruber A."/>
            <person name="Irimia M."/>
            <person name="Maruyama S."/>
            <person name="Arias M.C."/>
            <person name="Ball S.G."/>
            <person name="Gile G.H."/>
            <person name="Hirakawa Y."/>
            <person name="Hopkins J.F."/>
            <person name="Rensing S.A."/>
            <person name="Schmutz J."/>
            <person name="Symeonidi A."/>
            <person name="Elias M."/>
            <person name="Eveleigh R.J."/>
            <person name="Herman E.K."/>
            <person name="Klute M.J."/>
            <person name="Nakayama T."/>
            <person name="Obornik M."/>
            <person name="Reyes-Prieto A."/>
            <person name="Armbrust E.V."/>
            <person name="Aves S.J."/>
            <person name="Beiko R.G."/>
            <person name="Coutinho P."/>
            <person name="Dacks J.B."/>
            <person name="Durnford D.G."/>
            <person name="Fast N.M."/>
            <person name="Green B.R."/>
            <person name="Grisdale C."/>
            <person name="Hempe F."/>
            <person name="Henrissat B."/>
            <person name="Hoppner M.P."/>
            <person name="Ishida K.-I."/>
            <person name="Kim E."/>
            <person name="Koreny L."/>
            <person name="Kroth P.G."/>
            <person name="Liu Y."/>
            <person name="Malik S.-B."/>
            <person name="Maier U.G."/>
            <person name="McRose D."/>
            <person name="Mock T."/>
            <person name="Neilson J.A."/>
            <person name="Onodera N.T."/>
            <person name="Poole A.M."/>
            <person name="Pritham E.J."/>
            <person name="Richards T.A."/>
            <person name="Rocap G."/>
            <person name="Roy S.W."/>
            <person name="Sarai C."/>
            <person name="Schaack S."/>
            <person name="Shirato S."/>
            <person name="Slamovits C.H."/>
            <person name="Spencer D.F."/>
            <person name="Suzuki S."/>
            <person name="Worden A.Z."/>
            <person name="Zauner S."/>
            <person name="Barry K."/>
            <person name="Bell C."/>
            <person name="Bharti A.K."/>
            <person name="Crow J.A."/>
            <person name="Grimwood J."/>
            <person name="Kramer R."/>
            <person name="Lindquist E."/>
            <person name="Lucas S."/>
            <person name="Salamov A."/>
            <person name="McFadden G.I."/>
            <person name="Lane C.E."/>
            <person name="Keeling P.J."/>
            <person name="Gray M.W."/>
            <person name="Grigoriev I.V."/>
            <person name="Archibald J.M."/>
        </authorList>
    </citation>
    <scope>NUCLEOTIDE SEQUENCE</scope>
    <source>
        <strain evidence="10">CCMP2712</strain>
    </source>
</reference>
<reference evidence="9" key="3">
    <citation type="submission" date="2015-06" db="UniProtKB">
        <authorList>
            <consortium name="EnsemblProtists"/>
        </authorList>
    </citation>
    <scope>IDENTIFICATION</scope>
</reference>
<dbReference type="KEGG" id="gtt:GUITHDRAFT_160502"/>
<evidence type="ECO:0000256" key="2">
    <source>
        <dbReference type="ARBA" id="ARBA00009604"/>
    </source>
</evidence>
<dbReference type="GO" id="GO:0006096">
    <property type="term" value="P:glycolytic process"/>
    <property type="evidence" value="ECO:0007669"/>
    <property type="project" value="UniProtKB-UniPathway"/>
</dbReference>
<dbReference type="SMART" id="SM01192">
    <property type="entry name" value="Enolase_C"/>
    <property type="match status" value="1"/>
</dbReference>
<dbReference type="GO" id="GO:0004634">
    <property type="term" value="F:phosphopyruvate hydratase activity"/>
    <property type="evidence" value="ECO:0007669"/>
    <property type="project" value="UniProtKB-EC"/>
</dbReference>
<dbReference type="UniPathway" id="UPA00109">
    <property type="reaction ID" value="UER00187"/>
</dbReference>
<evidence type="ECO:0000259" key="7">
    <source>
        <dbReference type="SMART" id="SM01192"/>
    </source>
</evidence>
<dbReference type="AlphaFoldDB" id="L1K2V9"/>
<dbReference type="EMBL" id="JH992966">
    <property type="protein sequence ID" value="EKX54708.1"/>
    <property type="molecule type" value="Genomic_DNA"/>
</dbReference>
<evidence type="ECO:0000256" key="6">
    <source>
        <dbReference type="SAM" id="MobiDB-lite"/>
    </source>
</evidence>
<reference evidence="8 10" key="1">
    <citation type="journal article" date="2012" name="Nature">
        <title>Algal genomes reveal evolutionary mosaicism and the fate of nucleomorphs.</title>
        <authorList>
            <consortium name="DOE Joint Genome Institute"/>
            <person name="Curtis B.A."/>
            <person name="Tanifuji G."/>
            <person name="Burki F."/>
            <person name="Gruber A."/>
            <person name="Irimia M."/>
            <person name="Maruyama S."/>
            <person name="Arias M.C."/>
            <person name="Ball S.G."/>
            <person name="Gile G.H."/>
            <person name="Hirakawa Y."/>
            <person name="Hopkins J.F."/>
            <person name="Kuo A."/>
            <person name="Rensing S.A."/>
            <person name="Schmutz J."/>
            <person name="Symeonidi A."/>
            <person name="Elias M."/>
            <person name="Eveleigh R.J."/>
            <person name="Herman E.K."/>
            <person name="Klute M.J."/>
            <person name="Nakayama T."/>
            <person name="Obornik M."/>
            <person name="Reyes-Prieto A."/>
            <person name="Armbrust E.V."/>
            <person name="Aves S.J."/>
            <person name="Beiko R.G."/>
            <person name="Coutinho P."/>
            <person name="Dacks J.B."/>
            <person name="Durnford D.G."/>
            <person name="Fast N.M."/>
            <person name="Green B.R."/>
            <person name="Grisdale C.J."/>
            <person name="Hempel F."/>
            <person name="Henrissat B."/>
            <person name="Hoppner M.P."/>
            <person name="Ishida K."/>
            <person name="Kim E."/>
            <person name="Koreny L."/>
            <person name="Kroth P.G."/>
            <person name="Liu Y."/>
            <person name="Malik S.B."/>
            <person name="Maier U.G."/>
            <person name="McRose D."/>
            <person name="Mock T."/>
            <person name="Neilson J.A."/>
            <person name="Onodera N.T."/>
            <person name="Poole A.M."/>
            <person name="Pritham E.J."/>
            <person name="Richards T.A."/>
            <person name="Rocap G."/>
            <person name="Roy S.W."/>
            <person name="Sarai C."/>
            <person name="Schaack S."/>
            <person name="Shirato S."/>
            <person name="Slamovits C.H."/>
            <person name="Spencer D.F."/>
            <person name="Suzuki S."/>
            <person name="Worden A.Z."/>
            <person name="Zauner S."/>
            <person name="Barry K."/>
            <person name="Bell C."/>
            <person name="Bharti A.K."/>
            <person name="Crow J.A."/>
            <person name="Grimwood J."/>
            <person name="Kramer R."/>
            <person name="Lindquist E."/>
            <person name="Lucas S."/>
            <person name="Salamov A."/>
            <person name="McFadden G.I."/>
            <person name="Lane C.E."/>
            <person name="Keeling P.J."/>
            <person name="Gray M.W."/>
            <person name="Grigoriev I.V."/>
            <person name="Archibald J.M."/>
        </authorList>
    </citation>
    <scope>NUCLEOTIDE SEQUENCE</scope>
    <source>
        <strain evidence="8 10">CCMP2712</strain>
    </source>
</reference>
<dbReference type="OrthoDB" id="10621679at2759"/>
<dbReference type="STRING" id="905079.L1K2V9"/>
<evidence type="ECO:0000256" key="3">
    <source>
        <dbReference type="ARBA" id="ARBA00012058"/>
    </source>
</evidence>